<dbReference type="PANTHER" id="PTHR13710">
    <property type="entry name" value="DNA HELICASE RECQ FAMILY MEMBER"/>
    <property type="match status" value="1"/>
</dbReference>
<evidence type="ECO:0000259" key="4">
    <source>
        <dbReference type="PROSITE" id="PS51194"/>
    </source>
</evidence>
<protein>
    <recommendedName>
        <fullName evidence="3">DNA 3'-5' helicase</fullName>
        <ecNumber evidence="3">5.6.2.4</ecNumber>
    </recommendedName>
</protein>
<dbReference type="Gene3D" id="3.40.50.300">
    <property type="entry name" value="P-loop containing nucleotide triphosphate hydrolases"/>
    <property type="match status" value="1"/>
</dbReference>
<name>A0A8X7MJA6_9BASI</name>
<dbReference type="GO" id="GO:0009378">
    <property type="term" value="F:four-way junction helicase activity"/>
    <property type="evidence" value="ECO:0007669"/>
    <property type="project" value="TreeGrafter"/>
</dbReference>
<dbReference type="InterPro" id="IPR027417">
    <property type="entry name" value="P-loop_NTPase"/>
</dbReference>
<dbReference type="Pfam" id="PF00271">
    <property type="entry name" value="Helicase_C"/>
    <property type="match status" value="1"/>
</dbReference>
<organism evidence="5 6">
    <name type="scientific">Tilletia controversa</name>
    <name type="common">dwarf bunt fungus</name>
    <dbReference type="NCBI Taxonomy" id="13291"/>
    <lineage>
        <taxon>Eukaryota</taxon>
        <taxon>Fungi</taxon>
        <taxon>Dikarya</taxon>
        <taxon>Basidiomycota</taxon>
        <taxon>Ustilaginomycotina</taxon>
        <taxon>Exobasidiomycetes</taxon>
        <taxon>Tilletiales</taxon>
        <taxon>Tilletiaceae</taxon>
        <taxon>Tilletia</taxon>
    </lineage>
</organism>
<evidence type="ECO:0000256" key="1">
    <source>
        <dbReference type="ARBA" id="ARBA00005446"/>
    </source>
</evidence>
<comment type="similarity">
    <text evidence="1">Belongs to the helicase family. RecQ subfamily.</text>
</comment>
<accession>A0A8X7MJA6</accession>
<dbReference type="EMBL" id="LWDE02002169">
    <property type="protein sequence ID" value="KAE8238316.1"/>
    <property type="molecule type" value="Genomic_DNA"/>
</dbReference>
<dbReference type="GO" id="GO:0043138">
    <property type="term" value="F:3'-5' DNA helicase activity"/>
    <property type="evidence" value="ECO:0007669"/>
    <property type="project" value="UniProtKB-EC"/>
</dbReference>
<evidence type="ECO:0000313" key="6">
    <source>
        <dbReference type="Proteomes" id="UP000077684"/>
    </source>
</evidence>
<dbReference type="SUPFAM" id="SSF52540">
    <property type="entry name" value="P-loop containing nucleoside triphosphate hydrolases"/>
    <property type="match status" value="1"/>
</dbReference>
<proteinExistence type="inferred from homology"/>
<evidence type="ECO:0000256" key="2">
    <source>
        <dbReference type="ARBA" id="ARBA00034617"/>
    </source>
</evidence>
<dbReference type="Proteomes" id="UP000077684">
    <property type="component" value="Unassembled WGS sequence"/>
</dbReference>
<dbReference type="AlphaFoldDB" id="A0A8X7MJA6"/>
<evidence type="ECO:0000313" key="5">
    <source>
        <dbReference type="EMBL" id="KAE8238316.1"/>
    </source>
</evidence>
<comment type="catalytic activity">
    <reaction evidence="2">
        <text>Couples ATP hydrolysis with the unwinding of duplex DNA by translocating in the 3'-5' direction.</text>
        <dbReference type="EC" id="5.6.2.4"/>
    </reaction>
</comment>
<dbReference type="GO" id="GO:0005737">
    <property type="term" value="C:cytoplasm"/>
    <property type="evidence" value="ECO:0007669"/>
    <property type="project" value="TreeGrafter"/>
</dbReference>
<dbReference type="EC" id="5.6.2.4" evidence="3"/>
<reference evidence="5" key="2">
    <citation type="journal article" date="2019" name="IMA Fungus">
        <title>Genome sequencing and comparison of five Tilletia species to identify candidate genes for the detection of regulated species infecting wheat.</title>
        <authorList>
            <person name="Nguyen H.D.T."/>
            <person name="Sultana T."/>
            <person name="Kesanakurti P."/>
            <person name="Hambleton S."/>
        </authorList>
    </citation>
    <scope>NUCLEOTIDE SEQUENCE</scope>
    <source>
        <strain evidence="5">DAOMC 236426</strain>
    </source>
</reference>
<dbReference type="InterPro" id="IPR001650">
    <property type="entry name" value="Helicase_C-like"/>
</dbReference>
<reference evidence="5" key="1">
    <citation type="submission" date="2016-04" db="EMBL/GenBank/DDBJ databases">
        <authorList>
            <person name="Nguyen H.D."/>
            <person name="Samba Siva P."/>
            <person name="Cullis J."/>
            <person name="Levesque C.A."/>
            <person name="Hambleton S."/>
        </authorList>
    </citation>
    <scope>NUCLEOTIDE SEQUENCE</scope>
    <source>
        <strain evidence="5">DAOMC 236426</strain>
    </source>
</reference>
<sequence length="455" mass="49382">MSATLPPSTTRSILPLLDFGFKDTFTIDVGVNRSNIFYHVLPLRHAVTTYRDILQLFNQNYAERGDVPKTLLYVKTRAAAYAVADLLEQHFSRKGLGGIVLPFTFLTSASSKQQILGVLFQPGGVLRILISTEAGGLGIDLRDIQQIVQYLLPGTALELCQHFGRAMRDLARGGNAILMAPSRILIQPGQSGSVSRTTTKLRQDLDTGIKAVTGGERCIRKALSHAARLCPSTVRSLLSDLEPVTGGLAAGNLRCSVAPYSLLRQKHQLATTSCAHDEEAAPPGCCSTCSPDLTIAAFPNFFNAAPSAPAPESECTTTGTRSRAPPAHTAFFPLQTDLAEVLHDLRLSVHRLHIFPNYFPQRAALPEPLVFRLITQTGRLLDECRRSGTTNIEISAIDTLLGTLATQLPDQMREPLSSSLTTWAQTCVQKYPGVLNHISNSGSYLSHPAPRPLPQ</sequence>
<gene>
    <name evidence="5" type="ORF">A4X06_0g8870</name>
</gene>
<dbReference type="SMART" id="SM00490">
    <property type="entry name" value="HELICc"/>
    <property type="match status" value="1"/>
</dbReference>
<evidence type="ECO:0000256" key="3">
    <source>
        <dbReference type="ARBA" id="ARBA00034808"/>
    </source>
</evidence>
<feature type="domain" description="Helicase C-terminal" evidence="4">
    <location>
        <begin position="52"/>
        <end position="220"/>
    </location>
</feature>
<dbReference type="PANTHER" id="PTHR13710:SF154">
    <property type="entry name" value="RECQ HELICASE, PUTATIVE (AFU_ORTHOLOGUE AFUA_6G14720)-RELATED"/>
    <property type="match status" value="1"/>
</dbReference>
<dbReference type="PROSITE" id="PS51194">
    <property type="entry name" value="HELICASE_CTER"/>
    <property type="match status" value="1"/>
</dbReference>
<comment type="caution">
    <text evidence="5">The sequence shown here is derived from an EMBL/GenBank/DDBJ whole genome shotgun (WGS) entry which is preliminary data.</text>
</comment>
<dbReference type="GO" id="GO:0000724">
    <property type="term" value="P:double-strand break repair via homologous recombination"/>
    <property type="evidence" value="ECO:0007669"/>
    <property type="project" value="TreeGrafter"/>
</dbReference>
<keyword evidence="6" id="KW-1185">Reference proteome</keyword>
<dbReference type="GO" id="GO:0005694">
    <property type="term" value="C:chromosome"/>
    <property type="evidence" value="ECO:0007669"/>
    <property type="project" value="TreeGrafter"/>
</dbReference>